<sequence length="110" mass="11709">MNPAFLLCLLNLLLGLMCVGSAVPLIRGKVKPNLLFGLRTRTTLRDDAAWYRLNAACGRWLLPAGVALVASGVVGWLLIPAVPGSWLVGGLLASSFLPVIGYVPLLLDRT</sequence>
<feature type="transmembrane region" description="Helical" evidence="1">
    <location>
        <begin position="60"/>
        <end position="79"/>
    </location>
</feature>
<dbReference type="Pfam" id="PF13630">
    <property type="entry name" value="SdpI"/>
    <property type="match status" value="1"/>
</dbReference>
<keyword evidence="3" id="KW-1185">Reference proteome</keyword>
<proteinExistence type="predicted"/>
<dbReference type="InterPro" id="IPR025962">
    <property type="entry name" value="SdpI/YhfL"/>
</dbReference>
<evidence type="ECO:0000313" key="2">
    <source>
        <dbReference type="EMBL" id="BAM03237.1"/>
    </source>
</evidence>
<evidence type="ECO:0000256" key="1">
    <source>
        <dbReference type="SAM" id="Phobius"/>
    </source>
</evidence>
<evidence type="ECO:0000313" key="3">
    <source>
        <dbReference type="Proteomes" id="UP000007881"/>
    </source>
</evidence>
<keyword evidence="1" id="KW-0472">Membrane</keyword>
<accession>I0ID99</accession>
<dbReference type="AlphaFoldDB" id="I0ID99"/>
<gene>
    <name evidence="2" type="ordered locus">PSMK_10780</name>
</gene>
<dbReference type="EMBL" id="AP012338">
    <property type="protein sequence ID" value="BAM03237.1"/>
    <property type="molecule type" value="Genomic_DNA"/>
</dbReference>
<dbReference type="STRING" id="1142394.PSMK_10780"/>
<protein>
    <recommendedName>
        <fullName evidence="4">SdpI family protein</fullName>
    </recommendedName>
</protein>
<dbReference type="RefSeq" id="WP_014436456.1">
    <property type="nucleotide sequence ID" value="NC_017080.1"/>
</dbReference>
<evidence type="ECO:0008006" key="4">
    <source>
        <dbReference type="Google" id="ProtNLM"/>
    </source>
</evidence>
<feature type="transmembrane region" description="Helical" evidence="1">
    <location>
        <begin position="86"/>
        <end position="107"/>
    </location>
</feature>
<reference evidence="2 3" key="1">
    <citation type="submission" date="2012-02" db="EMBL/GenBank/DDBJ databases">
        <title>Complete genome sequence of Phycisphaera mikurensis NBRC 102666.</title>
        <authorList>
            <person name="Ankai A."/>
            <person name="Hosoyama A."/>
            <person name="Terui Y."/>
            <person name="Sekine M."/>
            <person name="Fukai R."/>
            <person name="Kato Y."/>
            <person name="Nakamura S."/>
            <person name="Yamada-Narita S."/>
            <person name="Kawakoshi A."/>
            <person name="Fukunaga Y."/>
            <person name="Yamazaki S."/>
            <person name="Fujita N."/>
        </authorList>
    </citation>
    <scope>NUCLEOTIDE SEQUENCE [LARGE SCALE GENOMIC DNA]</scope>
    <source>
        <strain evidence="3">NBRC 102666 / KCTC 22515 / FYK2301M01</strain>
    </source>
</reference>
<keyword evidence="1" id="KW-1133">Transmembrane helix</keyword>
<organism evidence="2 3">
    <name type="scientific">Phycisphaera mikurensis (strain NBRC 102666 / KCTC 22515 / FYK2301M01)</name>
    <dbReference type="NCBI Taxonomy" id="1142394"/>
    <lineage>
        <taxon>Bacteria</taxon>
        <taxon>Pseudomonadati</taxon>
        <taxon>Planctomycetota</taxon>
        <taxon>Phycisphaerae</taxon>
        <taxon>Phycisphaerales</taxon>
        <taxon>Phycisphaeraceae</taxon>
        <taxon>Phycisphaera</taxon>
    </lineage>
</organism>
<dbReference type="HOGENOM" id="CLU_2168622_0_0_0"/>
<dbReference type="Proteomes" id="UP000007881">
    <property type="component" value="Chromosome"/>
</dbReference>
<keyword evidence="1" id="KW-0812">Transmembrane</keyword>
<dbReference type="KEGG" id="phm:PSMK_10780"/>
<name>I0ID99_PHYMF</name>